<gene>
    <name evidence="3" type="ordered locus">Nitsa_0934</name>
</gene>
<dbReference type="RefSeq" id="WP_013553887.1">
    <property type="nucleotide sequence ID" value="NC_014935.1"/>
</dbReference>
<feature type="domain" description="Tll0287-like" evidence="2">
    <location>
        <begin position="42"/>
        <end position="187"/>
    </location>
</feature>
<proteinExistence type="predicted"/>
<dbReference type="Pfam" id="PF11845">
    <property type="entry name" value="Tll0287-like"/>
    <property type="match status" value="1"/>
</dbReference>
<dbReference type="InterPro" id="IPR021796">
    <property type="entry name" value="Tll0287-like_dom"/>
</dbReference>
<organism evidence="3 4">
    <name type="scientific">Nitratifractor salsuginis (strain DSM 16511 / JCM 12458 / E9I37-1)</name>
    <dbReference type="NCBI Taxonomy" id="749222"/>
    <lineage>
        <taxon>Bacteria</taxon>
        <taxon>Pseudomonadati</taxon>
        <taxon>Campylobacterota</taxon>
        <taxon>Epsilonproteobacteria</taxon>
        <taxon>Campylobacterales</taxon>
        <taxon>Sulfurovaceae</taxon>
        <taxon>Nitratifractor</taxon>
    </lineage>
</organism>
<evidence type="ECO:0000313" key="4">
    <source>
        <dbReference type="Proteomes" id="UP000008633"/>
    </source>
</evidence>
<accession>E6X349</accession>
<dbReference type="EMBL" id="CP002452">
    <property type="protein sequence ID" value="ADV46193.1"/>
    <property type="molecule type" value="Genomic_DNA"/>
</dbReference>
<feature type="chain" id="PRO_5003212514" evidence="1">
    <location>
        <begin position="19"/>
        <end position="193"/>
    </location>
</feature>
<dbReference type="Proteomes" id="UP000008633">
    <property type="component" value="Chromosome"/>
</dbReference>
<dbReference type="KEGG" id="nsa:Nitsa_0934"/>
<dbReference type="OrthoDB" id="9797588at2"/>
<feature type="signal peptide" evidence="1">
    <location>
        <begin position="1"/>
        <end position="18"/>
    </location>
</feature>
<evidence type="ECO:0000256" key="1">
    <source>
        <dbReference type="SAM" id="SignalP"/>
    </source>
</evidence>
<sequence length="193" mass="21048">MKKSLILISLAAALSLSAAEQPASQQKAVAAEGVKYIKILGKELKGKLVKYLKQDPSGLQGAYFCSKSAQRITKEVNAKFPDNIKVRRTALKYRNPDNKPDATDVKVMEQMEAAAKAGKLEKKPVVVKVGETERVYVPLIAQKACLKCHGPVEKIDPKVKETIAKHYPDDKAVGFHEGDLRGVVVAEIAPEAK</sequence>
<dbReference type="AlphaFoldDB" id="E6X349"/>
<evidence type="ECO:0000313" key="3">
    <source>
        <dbReference type="EMBL" id="ADV46193.1"/>
    </source>
</evidence>
<keyword evidence="4" id="KW-1185">Reference proteome</keyword>
<reference evidence="3 4" key="1">
    <citation type="journal article" date="2011" name="Stand. Genomic Sci.">
        <title>Complete genome sequence of Nitratifractor salsuginis type strain (E9I37-1).</title>
        <authorList>
            <person name="Anderson I."/>
            <person name="Sikorski J."/>
            <person name="Zeytun A."/>
            <person name="Nolan M."/>
            <person name="Lapidus A."/>
            <person name="Lucas S."/>
            <person name="Hammon N."/>
            <person name="Deshpande S."/>
            <person name="Cheng J.F."/>
            <person name="Tapia R."/>
            <person name="Han C."/>
            <person name="Goodwin L."/>
            <person name="Pitluck S."/>
            <person name="Liolios K."/>
            <person name="Pagani I."/>
            <person name="Ivanova N."/>
            <person name="Huntemann M."/>
            <person name="Mavromatis K."/>
            <person name="Ovchinikova G."/>
            <person name="Pati A."/>
            <person name="Chen A."/>
            <person name="Palaniappan K."/>
            <person name="Land M."/>
            <person name="Hauser L."/>
            <person name="Brambilla E.M."/>
            <person name="Ngatchou-Djao O.D."/>
            <person name="Rohde M."/>
            <person name="Tindall B.J."/>
            <person name="Goker M."/>
            <person name="Detter J.C."/>
            <person name="Woyke T."/>
            <person name="Bristow J."/>
            <person name="Eisen J.A."/>
            <person name="Markowitz V."/>
            <person name="Hugenholtz P."/>
            <person name="Klenk H.P."/>
            <person name="Kyrpides N.C."/>
        </authorList>
    </citation>
    <scope>NUCLEOTIDE SEQUENCE [LARGE SCALE GENOMIC DNA]</scope>
    <source>
        <strain evidence="4">DSM 16511 / JCM 12458 / E9I37-1</strain>
    </source>
</reference>
<keyword evidence="1" id="KW-0732">Signal</keyword>
<name>E6X349_NITSE</name>
<evidence type="ECO:0000259" key="2">
    <source>
        <dbReference type="Pfam" id="PF11845"/>
    </source>
</evidence>
<protein>
    <submittedName>
        <fullName evidence="3">Cytochrome c family protein</fullName>
    </submittedName>
</protein>
<dbReference type="STRING" id="749222.Nitsa_0934"/>
<dbReference type="eggNOG" id="COG1472">
    <property type="taxonomic scope" value="Bacteria"/>
</dbReference>
<reference evidence="4" key="2">
    <citation type="submission" date="2011-01" db="EMBL/GenBank/DDBJ databases">
        <title>The complete genome of Nitratifractor salsuginis DSM 16511.</title>
        <authorList>
            <consortium name="US DOE Joint Genome Institute (JGI-PGF)"/>
            <person name="Lucas S."/>
            <person name="Copeland A."/>
            <person name="Lapidus A."/>
            <person name="Bruce D."/>
            <person name="Goodwin L."/>
            <person name="Pitluck S."/>
            <person name="Kyrpides N."/>
            <person name="Mavromatis K."/>
            <person name="Ivanova N."/>
            <person name="Mikhailova N."/>
            <person name="Zeytun A."/>
            <person name="Detter J.C."/>
            <person name="Tapia R."/>
            <person name="Han C."/>
            <person name="Land M."/>
            <person name="Hauser L."/>
            <person name="Markowitz V."/>
            <person name="Cheng J.-F."/>
            <person name="Hugenholtz P."/>
            <person name="Woyke T."/>
            <person name="Wu D."/>
            <person name="Tindall B."/>
            <person name="Schuetze A."/>
            <person name="Brambilla E."/>
            <person name="Klenk H.-P."/>
            <person name="Eisen J.A."/>
        </authorList>
    </citation>
    <scope>NUCLEOTIDE SEQUENCE [LARGE SCALE GENOMIC DNA]</scope>
    <source>
        <strain evidence="4">DSM 16511 / JCM 12458 / E9I37-1</strain>
    </source>
</reference>
<dbReference type="HOGENOM" id="CLU_109783_0_1_7"/>